<feature type="compositionally biased region" description="Basic and acidic residues" evidence="1">
    <location>
        <begin position="36"/>
        <end position="51"/>
    </location>
</feature>
<evidence type="ECO:0000313" key="3">
    <source>
        <dbReference type="Proteomes" id="UP000054018"/>
    </source>
</evidence>
<keyword evidence="3" id="KW-1185">Reference proteome</keyword>
<accession>A0A0C9YTJ3</accession>
<protein>
    <submittedName>
        <fullName evidence="2">Unplaced genomic scaffold scaffold_147, whole genome shotgun sequence</fullName>
    </submittedName>
</protein>
<feature type="region of interest" description="Disordered" evidence="1">
    <location>
        <begin position="76"/>
        <end position="98"/>
    </location>
</feature>
<reference evidence="3" key="2">
    <citation type="submission" date="2015-01" db="EMBL/GenBank/DDBJ databases">
        <title>Evolutionary Origins and Diversification of the Mycorrhizal Mutualists.</title>
        <authorList>
            <consortium name="DOE Joint Genome Institute"/>
            <consortium name="Mycorrhizal Genomics Consortium"/>
            <person name="Kohler A."/>
            <person name="Kuo A."/>
            <person name="Nagy L.G."/>
            <person name="Floudas D."/>
            <person name="Copeland A."/>
            <person name="Barry K.W."/>
            <person name="Cichocki N."/>
            <person name="Veneault-Fourrey C."/>
            <person name="LaButti K."/>
            <person name="Lindquist E.A."/>
            <person name="Lipzen A."/>
            <person name="Lundell T."/>
            <person name="Morin E."/>
            <person name="Murat C."/>
            <person name="Riley R."/>
            <person name="Ohm R."/>
            <person name="Sun H."/>
            <person name="Tunlid A."/>
            <person name="Henrissat B."/>
            <person name="Grigoriev I.V."/>
            <person name="Hibbett D.S."/>
            <person name="Martin F."/>
        </authorList>
    </citation>
    <scope>NUCLEOTIDE SEQUENCE [LARGE SCALE GENOMIC DNA]</scope>
    <source>
        <strain evidence="3">441</strain>
    </source>
</reference>
<dbReference type="Proteomes" id="UP000054018">
    <property type="component" value="Unassembled WGS sequence"/>
</dbReference>
<evidence type="ECO:0000256" key="1">
    <source>
        <dbReference type="SAM" id="MobiDB-lite"/>
    </source>
</evidence>
<proteinExistence type="predicted"/>
<feature type="region of interest" description="Disordered" evidence="1">
    <location>
        <begin position="36"/>
        <end position="57"/>
    </location>
</feature>
<evidence type="ECO:0000313" key="2">
    <source>
        <dbReference type="EMBL" id="KIK17359.1"/>
    </source>
</evidence>
<feature type="compositionally biased region" description="Basic and acidic residues" evidence="1">
    <location>
        <begin position="76"/>
        <end position="87"/>
    </location>
</feature>
<dbReference type="AlphaFoldDB" id="A0A0C9YTJ3"/>
<sequence>MENAFLDFKLANNGWKVDYLASTMYPAWQKGMLDDNGKWKQKKGREPKIEDNNNDESMDNIGMKWKALVFKSEGGPEKCFKGEHTEESDQTLSSSTISLLPPSDTSITSFESSTMALPTAILSPFPDSLCDHEKETIQYDANTTTGIMSIDPLAALTLATSKA</sequence>
<reference evidence="2 3" key="1">
    <citation type="submission" date="2014-04" db="EMBL/GenBank/DDBJ databases">
        <authorList>
            <consortium name="DOE Joint Genome Institute"/>
            <person name="Kuo A."/>
            <person name="Kohler A."/>
            <person name="Costa M.D."/>
            <person name="Nagy L.G."/>
            <person name="Floudas D."/>
            <person name="Copeland A."/>
            <person name="Barry K.W."/>
            <person name="Cichocki N."/>
            <person name="Veneault-Fourrey C."/>
            <person name="LaButti K."/>
            <person name="Lindquist E.A."/>
            <person name="Lipzen A."/>
            <person name="Lundell T."/>
            <person name="Morin E."/>
            <person name="Murat C."/>
            <person name="Sun H."/>
            <person name="Tunlid A."/>
            <person name="Henrissat B."/>
            <person name="Grigoriev I.V."/>
            <person name="Hibbett D.S."/>
            <person name="Martin F."/>
            <person name="Nordberg H.P."/>
            <person name="Cantor M.N."/>
            <person name="Hua S.X."/>
        </authorList>
    </citation>
    <scope>NUCLEOTIDE SEQUENCE [LARGE SCALE GENOMIC DNA]</scope>
    <source>
        <strain evidence="2 3">441</strain>
    </source>
</reference>
<name>A0A0C9YTJ3_9AGAM</name>
<dbReference type="HOGENOM" id="CLU_069664_0_0_1"/>
<organism evidence="2 3">
    <name type="scientific">Pisolithus microcarpus 441</name>
    <dbReference type="NCBI Taxonomy" id="765257"/>
    <lineage>
        <taxon>Eukaryota</taxon>
        <taxon>Fungi</taxon>
        <taxon>Dikarya</taxon>
        <taxon>Basidiomycota</taxon>
        <taxon>Agaricomycotina</taxon>
        <taxon>Agaricomycetes</taxon>
        <taxon>Agaricomycetidae</taxon>
        <taxon>Boletales</taxon>
        <taxon>Sclerodermatineae</taxon>
        <taxon>Pisolithaceae</taxon>
        <taxon>Pisolithus</taxon>
    </lineage>
</organism>
<dbReference type="EMBL" id="KN833831">
    <property type="protein sequence ID" value="KIK17359.1"/>
    <property type="molecule type" value="Genomic_DNA"/>
</dbReference>
<gene>
    <name evidence="2" type="ORF">PISMIDRAFT_15174</name>
</gene>
<dbReference type="STRING" id="765257.A0A0C9YTJ3"/>